<keyword evidence="10" id="KW-1185">Reference proteome</keyword>
<evidence type="ECO:0000313" key="10">
    <source>
        <dbReference type="Proteomes" id="UP001497493"/>
    </source>
</evidence>
<evidence type="ECO:0000256" key="1">
    <source>
        <dbReference type="ARBA" id="ARBA00005061"/>
    </source>
</evidence>
<evidence type="ECO:0000256" key="4">
    <source>
        <dbReference type="ARBA" id="ARBA00022723"/>
    </source>
</evidence>
<keyword evidence="6 8" id="KW-0456">Lyase</keyword>
<keyword evidence="8" id="KW-0671">Queuosine biosynthesis</keyword>
<protein>
    <recommendedName>
        <fullName evidence="3 8">6-carboxy-5,6,7,8-tetrahydropterin synthase</fullName>
        <ecNumber evidence="8">4.-.-.-</ecNumber>
    </recommendedName>
</protein>
<dbReference type="Proteomes" id="UP001497493">
    <property type="component" value="Chromosome"/>
</dbReference>
<proteinExistence type="inferred from homology"/>
<dbReference type="InterPro" id="IPR038418">
    <property type="entry name" value="6-PTP_synth/QueD_sf"/>
</dbReference>
<evidence type="ECO:0000256" key="3">
    <source>
        <dbReference type="ARBA" id="ARBA00018141"/>
    </source>
</evidence>
<dbReference type="SUPFAM" id="SSF55620">
    <property type="entry name" value="Tetrahydrobiopterin biosynthesis enzymes-like"/>
    <property type="match status" value="1"/>
</dbReference>
<evidence type="ECO:0000256" key="5">
    <source>
        <dbReference type="ARBA" id="ARBA00022833"/>
    </source>
</evidence>
<keyword evidence="5 8" id="KW-0862">Zinc</keyword>
<evidence type="ECO:0000313" key="9">
    <source>
        <dbReference type="EMBL" id="CAL1240060.1"/>
    </source>
</evidence>
<reference evidence="9 10" key="1">
    <citation type="submission" date="2024-04" db="EMBL/GenBank/DDBJ databases">
        <authorList>
            <person name="Cremers G."/>
        </authorList>
    </citation>
    <scope>NUCLEOTIDE SEQUENCE [LARGE SCALE GENOMIC DNA]</scope>
    <source>
        <strain evidence="9">MeCH1-AG</strain>
    </source>
</reference>
<comment type="similarity">
    <text evidence="2 8">Belongs to the PTPS family. QueD subfamily.</text>
</comment>
<dbReference type="PANTHER" id="PTHR12589:SF7">
    <property type="entry name" value="6-PYRUVOYL TETRAHYDROBIOPTERIN SYNTHASE"/>
    <property type="match status" value="1"/>
</dbReference>
<name>A0ABM9NHG5_9GAMM</name>
<accession>A0ABM9NHG5</accession>
<evidence type="ECO:0000256" key="7">
    <source>
        <dbReference type="ARBA" id="ARBA00048807"/>
    </source>
</evidence>
<evidence type="ECO:0000256" key="8">
    <source>
        <dbReference type="PIRNR" id="PIRNR006113"/>
    </source>
</evidence>
<dbReference type="PIRSF" id="PIRSF006113">
    <property type="entry name" value="PTP_synth"/>
    <property type="match status" value="1"/>
</dbReference>
<organism evidence="9 10">
    <name type="scientific">Candidatus Methylocalor cossyra</name>
    <dbReference type="NCBI Taxonomy" id="3108543"/>
    <lineage>
        <taxon>Bacteria</taxon>
        <taxon>Pseudomonadati</taxon>
        <taxon>Pseudomonadota</taxon>
        <taxon>Gammaproteobacteria</taxon>
        <taxon>Methylococcales</taxon>
        <taxon>Methylococcaceae</taxon>
        <taxon>Candidatus Methylocalor</taxon>
    </lineage>
</organism>
<comment type="pathway">
    <text evidence="1 8">Purine metabolism; 7-cyano-7-deazaguanine biosynthesis.</text>
</comment>
<dbReference type="InterPro" id="IPR007115">
    <property type="entry name" value="6-PTP_synth/QueD"/>
</dbReference>
<dbReference type="EMBL" id="OZ026884">
    <property type="protein sequence ID" value="CAL1240060.1"/>
    <property type="molecule type" value="Genomic_DNA"/>
</dbReference>
<dbReference type="GO" id="GO:0016829">
    <property type="term" value="F:lyase activity"/>
    <property type="evidence" value="ECO:0007669"/>
    <property type="project" value="UniProtKB-KW"/>
</dbReference>
<evidence type="ECO:0000256" key="6">
    <source>
        <dbReference type="ARBA" id="ARBA00023239"/>
    </source>
</evidence>
<dbReference type="EC" id="4.-.-.-" evidence="8"/>
<keyword evidence="4 8" id="KW-0479">Metal-binding</keyword>
<evidence type="ECO:0000256" key="2">
    <source>
        <dbReference type="ARBA" id="ARBA00008900"/>
    </source>
</evidence>
<dbReference type="Gene3D" id="3.30.479.10">
    <property type="entry name" value="6-pyruvoyl tetrahydropterin synthase/QueD"/>
    <property type="match status" value="1"/>
</dbReference>
<dbReference type="Pfam" id="PF01242">
    <property type="entry name" value="PTPS"/>
    <property type="match status" value="1"/>
</dbReference>
<dbReference type="PANTHER" id="PTHR12589">
    <property type="entry name" value="PYRUVOYL TETRAHYDROBIOPTERIN SYNTHASE"/>
    <property type="match status" value="1"/>
</dbReference>
<comment type="cofactor">
    <cofactor evidence="8">
        <name>Zn(2+)</name>
        <dbReference type="ChEBI" id="CHEBI:29105"/>
    </cofactor>
    <text evidence="8">Binds 1 zinc ion per subunit.</text>
</comment>
<dbReference type="RefSeq" id="WP_348759574.1">
    <property type="nucleotide sequence ID" value="NZ_OZ026884.1"/>
</dbReference>
<comment type="catalytic activity">
    <reaction evidence="7 8">
        <text>7,8-dihydroneopterin 3'-triphosphate + H2O = 6-carboxy-5,6,7,8-tetrahydropterin + triphosphate + acetaldehyde + 2 H(+)</text>
        <dbReference type="Rhea" id="RHEA:27966"/>
        <dbReference type="ChEBI" id="CHEBI:15343"/>
        <dbReference type="ChEBI" id="CHEBI:15377"/>
        <dbReference type="ChEBI" id="CHEBI:15378"/>
        <dbReference type="ChEBI" id="CHEBI:18036"/>
        <dbReference type="ChEBI" id="CHEBI:58462"/>
        <dbReference type="ChEBI" id="CHEBI:61032"/>
        <dbReference type="EC" id="4.1.2.50"/>
    </reaction>
</comment>
<sequence length="135" mass="15058">MFTITKEVYFCYGHRLLNHAGKCRHIHGHSVKVAITVGATELDRRGMVLDFAELAAAASEYIEGELDHNLLLHRNDPLVPLLEAAGERFMALEEHPTAEFLAKTIFRHLKARGFAVCSVTLWETANACASYTESC</sequence>
<gene>
    <name evidence="9" type="ORF">MECH1_V1_1284</name>
</gene>